<proteinExistence type="predicted"/>
<sequence length="111" mass="12164">MSGQSSGCGFLMSVVVHGDSTLNEQEKELNQRLRRLYPAVNESETALPRSWSPKDKFSYIGLSQNNLRVHYKGMTQKTHSCCSTFILPNVSLALTFSGSEPAAVVAKNKVG</sequence>
<evidence type="ECO:0000313" key="1">
    <source>
        <dbReference type="EMBL" id="KAA8587629.1"/>
    </source>
</evidence>
<dbReference type="EMBL" id="VOFY01000012">
    <property type="protein sequence ID" value="KAA8587629.1"/>
    <property type="molecule type" value="Genomic_DNA"/>
</dbReference>
<dbReference type="Proteomes" id="UP000327493">
    <property type="component" value="Chromosome 12"/>
</dbReference>
<reference evidence="1 2" key="1">
    <citation type="submission" date="2019-08" db="EMBL/GenBank/DDBJ databases">
        <title>A chromosome-level genome assembly, high-density linkage maps, and genome scans reveal the genomic architecture of hybrid incompatibilities underlying speciation via character displacement in darters (Percidae: Etheostominae).</title>
        <authorList>
            <person name="Moran R.L."/>
            <person name="Catchen J.M."/>
            <person name="Fuller R.C."/>
        </authorList>
    </citation>
    <scope>NUCLEOTIDE SEQUENCE [LARGE SCALE GENOMIC DNA]</scope>
    <source>
        <strain evidence="1">EspeVRDwgs_2016</strain>
        <tissue evidence="1">Muscle</tissue>
    </source>
</reference>
<gene>
    <name evidence="1" type="ORF">FQN60_016491</name>
</gene>
<organism evidence="1 2">
    <name type="scientific">Etheostoma spectabile</name>
    <name type="common">orangethroat darter</name>
    <dbReference type="NCBI Taxonomy" id="54343"/>
    <lineage>
        <taxon>Eukaryota</taxon>
        <taxon>Metazoa</taxon>
        <taxon>Chordata</taxon>
        <taxon>Craniata</taxon>
        <taxon>Vertebrata</taxon>
        <taxon>Euteleostomi</taxon>
        <taxon>Actinopterygii</taxon>
        <taxon>Neopterygii</taxon>
        <taxon>Teleostei</taxon>
        <taxon>Neoteleostei</taxon>
        <taxon>Acanthomorphata</taxon>
        <taxon>Eupercaria</taxon>
        <taxon>Perciformes</taxon>
        <taxon>Percoidei</taxon>
        <taxon>Percidae</taxon>
        <taxon>Etheostomatinae</taxon>
        <taxon>Etheostoma</taxon>
    </lineage>
</organism>
<evidence type="ECO:0000313" key="2">
    <source>
        <dbReference type="Proteomes" id="UP000327493"/>
    </source>
</evidence>
<dbReference type="AlphaFoldDB" id="A0A5J5D2B1"/>
<protein>
    <submittedName>
        <fullName evidence="1">Uncharacterized protein</fullName>
    </submittedName>
</protein>
<name>A0A5J5D2B1_9PERO</name>
<keyword evidence="2" id="KW-1185">Reference proteome</keyword>
<accession>A0A5J5D2B1</accession>
<comment type="caution">
    <text evidence="1">The sequence shown here is derived from an EMBL/GenBank/DDBJ whole genome shotgun (WGS) entry which is preliminary data.</text>
</comment>
<dbReference type="Gene3D" id="2.60.120.920">
    <property type="match status" value="1"/>
</dbReference>
<dbReference type="InterPro" id="IPR043136">
    <property type="entry name" value="B30.2/SPRY_sf"/>
</dbReference>